<dbReference type="AlphaFoldDB" id="A0A076PMM4"/>
<dbReference type="HOGENOM" id="CLU_063030_0_0_4"/>
<dbReference type="EMBL" id="CP006704">
    <property type="protein sequence ID" value="AIJ46973.1"/>
    <property type="molecule type" value="Genomic_DNA"/>
</dbReference>
<proteinExistence type="predicted"/>
<dbReference type="Proteomes" id="UP000028782">
    <property type="component" value="Chromosome"/>
</dbReference>
<organism evidence="1 2">
    <name type="scientific">Comamonas testosteroni TK102</name>
    <dbReference type="NCBI Taxonomy" id="1392005"/>
    <lineage>
        <taxon>Bacteria</taxon>
        <taxon>Pseudomonadati</taxon>
        <taxon>Pseudomonadota</taxon>
        <taxon>Betaproteobacteria</taxon>
        <taxon>Burkholderiales</taxon>
        <taxon>Comamonadaceae</taxon>
        <taxon>Comamonas</taxon>
    </lineage>
</organism>
<evidence type="ECO:0000313" key="2">
    <source>
        <dbReference type="Proteomes" id="UP000028782"/>
    </source>
</evidence>
<name>A0A076PMM4_COMTE</name>
<gene>
    <name evidence="1" type="ORF">O987_14285</name>
</gene>
<evidence type="ECO:0000313" key="1">
    <source>
        <dbReference type="EMBL" id="AIJ46973.1"/>
    </source>
</evidence>
<protein>
    <recommendedName>
        <fullName evidence="3">GIY-YIG domain-containing protein</fullName>
    </recommendedName>
</protein>
<evidence type="ECO:0008006" key="3">
    <source>
        <dbReference type="Google" id="ProtNLM"/>
    </source>
</evidence>
<accession>A0A076PMM4</accession>
<sequence length="372" mass="42712">MKLNKAWWEHLAPKSMIGRRREVEQLLEDFIRTSDYAREWARVAANPHGVFRLQPGQLIPAVRMIFMGDRPGFISPFRKLMDGHRTVDRMPEYGLGALGGGELAIQPTISVEVVTDPAYLAAAMRGVTQINESTIRSPSLVFSVPAHFLLSPKHYPERAYVLYQHIFGAGASYPDDGYFYVGVSTRSWQKRWSEHRRAIEMGSPLLFHRRFREEQKGGRLTYVHHRVMAITDDLEELYESEEFLVEGHWDDERRLNMVPGGKSGLRYLRENGLLSRGVVPLPDDRDKILHKWLNDHPRLGLPAPWVAEKWKDNDWAIAQICGRDGRLSVVQVKAIRELANNHTPEEIYVRIGAKDVDQVKRVLDGKTYARIA</sequence>
<dbReference type="KEGG" id="ctes:O987_14285"/>
<dbReference type="RefSeq" id="WP_043372965.1">
    <property type="nucleotide sequence ID" value="NZ_CP006704.1"/>
</dbReference>
<reference evidence="1 2" key="1">
    <citation type="journal article" date="2014" name="Genome Announc.">
        <title>Complete Genome Sequence of Polychlorinated Biphenyl Degrader Comamonas testosteroni TK102 (NBRC 109938).</title>
        <authorList>
            <person name="Fukuda K."/>
            <person name="Hosoyama A."/>
            <person name="Tsuchikane K."/>
            <person name="Ohji S."/>
            <person name="Yamazoe A."/>
            <person name="Fujita N."/>
            <person name="Shintani M."/>
            <person name="Kimbara K."/>
        </authorList>
    </citation>
    <scope>NUCLEOTIDE SEQUENCE [LARGE SCALE GENOMIC DNA]</scope>
    <source>
        <strain evidence="1">TK102</strain>
    </source>
</reference>